<accession>A0AAD4CEY7</accession>
<reference evidence="2" key="2">
    <citation type="submission" date="2020-02" db="EMBL/GenBank/DDBJ databases">
        <authorList>
            <person name="Gilchrist C.L.M."/>
            <person name="Chooi Y.-H."/>
        </authorList>
    </citation>
    <scope>NUCLEOTIDE SEQUENCE</scope>
    <source>
        <strain evidence="2">MST-FP2251</strain>
    </source>
</reference>
<evidence type="ECO:0000313" key="2">
    <source>
        <dbReference type="EMBL" id="KAF9885275.1"/>
    </source>
</evidence>
<name>A0AAD4CEY7_ASPNN</name>
<dbReference type="Proteomes" id="UP001194746">
    <property type="component" value="Unassembled WGS sequence"/>
</dbReference>
<keyword evidence="3" id="KW-1185">Reference proteome</keyword>
<dbReference type="EMBL" id="VCAU01000099">
    <property type="protein sequence ID" value="KAF9885275.1"/>
    <property type="molecule type" value="Genomic_DNA"/>
</dbReference>
<feature type="region of interest" description="Disordered" evidence="1">
    <location>
        <begin position="236"/>
        <end position="273"/>
    </location>
</feature>
<evidence type="ECO:0000313" key="3">
    <source>
        <dbReference type="Proteomes" id="UP001194746"/>
    </source>
</evidence>
<reference evidence="2" key="1">
    <citation type="journal article" date="2019" name="Beilstein J. Org. Chem.">
        <title>Nanangenines: drimane sesquiterpenoids as the dominant metabolite cohort of a novel Australian fungus, Aspergillus nanangensis.</title>
        <authorList>
            <person name="Lacey H.J."/>
            <person name="Gilchrist C.L.M."/>
            <person name="Crombie A."/>
            <person name="Kalaitzis J.A."/>
            <person name="Vuong D."/>
            <person name="Rutledge P.J."/>
            <person name="Turner P."/>
            <person name="Pitt J.I."/>
            <person name="Lacey E."/>
            <person name="Chooi Y.H."/>
            <person name="Piggott A.M."/>
        </authorList>
    </citation>
    <scope>NUCLEOTIDE SEQUENCE</scope>
    <source>
        <strain evidence="2">MST-FP2251</strain>
    </source>
</reference>
<gene>
    <name evidence="2" type="ORF">FE257_013073</name>
</gene>
<proteinExistence type="predicted"/>
<comment type="caution">
    <text evidence="2">The sequence shown here is derived from an EMBL/GenBank/DDBJ whole genome shotgun (WGS) entry which is preliminary data.</text>
</comment>
<evidence type="ECO:0000256" key="1">
    <source>
        <dbReference type="SAM" id="MobiDB-lite"/>
    </source>
</evidence>
<dbReference type="AlphaFoldDB" id="A0AAD4CEY7"/>
<protein>
    <submittedName>
        <fullName evidence="2">Uncharacterized protein</fullName>
    </submittedName>
</protein>
<sequence length="345" mass="39007">MDIFLDETMRLDHIKYLRDVGKYRAISYPRTLPAERQHAITRNQDLLELKERLKTLKIQETAIKAYAEADSQATVTENIENNISFSIKLTAKQIQVLKVRLHNSSLLQYREEWVQAHIEAQVRTGINKESLNAEVNVTTPQRRKRFQEQDKRRTKKRQKIDYADIETLRVIHWCPSPESYVSAYHGPAEIEGYNDSSRQAEVYNELARPQVSQHEPCVPSDQLSPTLDHVHGVKPIQSSVKEGEPRQPCALRPTGGTSGNDCHYAPSSGRSDSVSTVSDLSDLCFANAESDILTINSSPEIPPIDPQLLRISNVPVLGDNKCNSDATVYPCSRYHISCGSWRGDI</sequence>
<organism evidence="2 3">
    <name type="scientific">Aspergillus nanangensis</name>
    <dbReference type="NCBI Taxonomy" id="2582783"/>
    <lineage>
        <taxon>Eukaryota</taxon>
        <taxon>Fungi</taxon>
        <taxon>Dikarya</taxon>
        <taxon>Ascomycota</taxon>
        <taxon>Pezizomycotina</taxon>
        <taxon>Eurotiomycetes</taxon>
        <taxon>Eurotiomycetidae</taxon>
        <taxon>Eurotiales</taxon>
        <taxon>Aspergillaceae</taxon>
        <taxon>Aspergillus</taxon>
        <taxon>Aspergillus subgen. Circumdati</taxon>
    </lineage>
</organism>